<comment type="caution">
    <text evidence="2">The sequence shown here is derived from an EMBL/GenBank/DDBJ whole genome shotgun (WGS) entry which is preliminary data.</text>
</comment>
<dbReference type="Proteomes" id="UP000315753">
    <property type="component" value="Unassembled WGS sequence"/>
</dbReference>
<evidence type="ECO:0000259" key="1">
    <source>
        <dbReference type="Pfam" id="PF07238"/>
    </source>
</evidence>
<evidence type="ECO:0000313" key="3">
    <source>
        <dbReference type="Proteomes" id="UP000315753"/>
    </source>
</evidence>
<gene>
    <name evidence="2" type="ORF">FKZ59_05385</name>
</gene>
<name>A0A540V3T4_9BACL</name>
<dbReference type="OrthoDB" id="2354159at2"/>
<dbReference type="RefSeq" id="WP_141601725.1">
    <property type="nucleotide sequence ID" value="NZ_JARMSB010000005.1"/>
</dbReference>
<keyword evidence="3" id="KW-1185">Reference proteome</keyword>
<reference evidence="2 3" key="1">
    <citation type="submission" date="2019-06" db="EMBL/GenBank/DDBJ databases">
        <title>Genome sequence of Ureibacillus terrenus.</title>
        <authorList>
            <person name="Maclea K.S."/>
            <person name="Simoes M."/>
        </authorList>
    </citation>
    <scope>NUCLEOTIDE SEQUENCE [LARGE SCALE GENOMIC DNA]</scope>
    <source>
        <strain evidence="2 3">ATCC BAA-384</strain>
    </source>
</reference>
<dbReference type="Pfam" id="PF07238">
    <property type="entry name" value="PilZ"/>
    <property type="match status" value="1"/>
</dbReference>
<feature type="domain" description="PilZ" evidence="1">
    <location>
        <begin position="28"/>
        <end position="111"/>
    </location>
</feature>
<dbReference type="EMBL" id="VIGD01000005">
    <property type="protein sequence ID" value="TQE91410.1"/>
    <property type="molecule type" value="Genomic_DNA"/>
</dbReference>
<organism evidence="2 3">
    <name type="scientific">Ureibacillus terrenus</name>
    <dbReference type="NCBI Taxonomy" id="118246"/>
    <lineage>
        <taxon>Bacteria</taxon>
        <taxon>Bacillati</taxon>
        <taxon>Bacillota</taxon>
        <taxon>Bacilli</taxon>
        <taxon>Bacillales</taxon>
        <taxon>Caryophanaceae</taxon>
        <taxon>Ureibacillus</taxon>
    </lineage>
</organism>
<dbReference type="AlphaFoldDB" id="A0A540V3T4"/>
<protein>
    <submittedName>
        <fullName evidence="2">PilZ domain-containing protein</fullName>
    </submittedName>
</protein>
<dbReference type="SUPFAM" id="SSF141371">
    <property type="entry name" value="PilZ domain-like"/>
    <property type="match status" value="1"/>
</dbReference>
<proteinExistence type="predicted"/>
<evidence type="ECO:0000313" key="2">
    <source>
        <dbReference type="EMBL" id="TQE91410.1"/>
    </source>
</evidence>
<sequence>MKKKYKRKEGFRFVFNPPLDAQFSVLMNGRRIDHGLHSCKIVDISPRGMKVFTDLDVYDVFKHSIGMLQLEMHFVLDITKIRAIGQVRWIKNLEPGIHFGLHFANQPGIEELIIREMKSRRRKEVFAEKYI</sequence>
<accession>A0A540V3T4</accession>
<dbReference type="InterPro" id="IPR009875">
    <property type="entry name" value="PilZ_domain"/>
</dbReference>
<dbReference type="GO" id="GO:0035438">
    <property type="term" value="F:cyclic-di-GMP binding"/>
    <property type="evidence" value="ECO:0007669"/>
    <property type="project" value="InterPro"/>
</dbReference>